<sequence>MVVTGGREADGWTMAAVRDLSVPRTCLSQESSISKPALASSYQGRQGSGLFQSRAAAGGCVSWGGALGTLQPWFVC</sequence>
<dbReference type="AlphaFoldDB" id="A0AA40K8H1"/>
<reference evidence="1" key="1">
    <citation type="submission" date="2023-06" db="EMBL/GenBank/DDBJ databases">
        <title>Genome-scale phylogeny and comparative genomics of the fungal order Sordariales.</title>
        <authorList>
            <consortium name="Lawrence Berkeley National Laboratory"/>
            <person name="Hensen N."/>
            <person name="Bonometti L."/>
            <person name="Westerberg I."/>
            <person name="Brannstrom I.O."/>
            <person name="Guillou S."/>
            <person name="Cros-Aarteil S."/>
            <person name="Calhoun S."/>
            <person name="Haridas S."/>
            <person name="Kuo A."/>
            <person name="Mondo S."/>
            <person name="Pangilinan J."/>
            <person name="Riley R."/>
            <person name="LaButti K."/>
            <person name="Andreopoulos B."/>
            <person name="Lipzen A."/>
            <person name="Chen C."/>
            <person name="Yanf M."/>
            <person name="Daum C."/>
            <person name="Ng V."/>
            <person name="Clum A."/>
            <person name="Steindorff A."/>
            <person name="Ohm R."/>
            <person name="Martin F."/>
            <person name="Silar P."/>
            <person name="Natvig D."/>
            <person name="Lalanne C."/>
            <person name="Gautier V."/>
            <person name="Ament-velasquez S.L."/>
            <person name="Kruys A."/>
            <person name="Hutchinson M.I."/>
            <person name="Powell A.J."/>
            <person name="Barry K."/>
            <person name="Miller A.N."/>
            <person name="Grigoriev I.V."/>
            <person name="Debuchy R."/>
            <person name="Gladieux P."/>
            <person name="Thoren M.H."/>
            <person name="Johannesson H."/>
        </authorList>
    </citation>
    <scope>NUCLEOTIDE SEQUENCE</scope>
    <source>
        <strain evidence="1">SMH3187-1</strain>
    </source>
</reference>
<accession>A0AA40K8H1</accession>
<proteinExistence type="predicted"/>
<evidence type="ECO:0000313" key="2">
    <source>
        <dbReference type="Proteomes" id="UP001172155"/>
    </source>
</evidence>
<evidence type="ECO:0000313" key="1">
    <source>
        <dbReference type="EMBL" id="KAK0749282.1"/>
    </source>
</evidence>
<dbReference type="Proteomes" id="UP001172155">
    <property type="component" value="Unassembled WGS sequence"/>
</dbReference>
<keyword evidence="2" id="KW-1185">Reference proteome</keyword>
<name>A0AA40K8H1_9PEZI</name>
<comment type="caution">
    <text evidence="1">The sequence shown here is derived from an EMBL/GenBank/DDBJ whole genome shotgun (WGS) entry which is preliminary data.</text>
</comment>
<organism evidence="1 2">
    <name type="scientific">Schizothecium vesticola</name>
    <dbReference type="NCBI Taxonomy" id="314040"/>
    <lineage>
        <taxon>Eukaryota</taxon>
        <taxon>Fungi</taxon>
        <taxon>Dikarya</taxon>
        <taxon>Ascomycota</taxon>
        <taxon>Pezizomycotina</taxon>
        <taxon>Sordariomycetes</taxon>
        <taxon>Sordariomycetidae</taxon>
        <taxon>Sordariales</taxon>
        <taxon>Schizotheciaceae</taxon>
        <taxon>Schizothecium</taxon>
    </lineage>
</organism>
<gene>
    <name evidence="1" type="ORF">B0T18DRAFT_406208</name>
</gene>
<dbReference type="EMBL" id="JAUKUD010000003">
    <property type="protein sequence ID" value="KAK0749282.1"/>
    <property type="molecule type" value="Genomic_DNA"/>
</dbReference>
<protein>
    <submittedName>
        <fullName evidence="1">Uncharacterized protein</fullName>
    </submittedName>
</protein>